<evidence type="ECO:0000313" key="4">
    <source>
        <dbReference type="RefSeq" id="XP_048134212.1"/>
    </source>
</evidence>
<dbReference type="Pfam" id="PF01177">
    <property type="entry name" value="Asp_Glu_race"/>
    <property type="match status" value="1"/>
</dbReference>
<feature type="compositionally biased region" description="Polar residues" evidence="2">
    <location>
        <begin position="62"/>
        <end position="72"/>
    </location>
</feature>
<dbReference type="RefSeq" id="XP_048134213.1">
    <property type="nucleotide sequence ID" value="XM_048278256.1"/>
</dbReference>
<reference evidence="4 5" key="1">
    <citation type="submission" date="2025-05" db="UniProtKB">
        <authorList>
            <consortium name="RefSeq"/>
        </authorList>
    </citation>
    <scope>IDENTIFICATION</scope>
    <source>
        <tissue evidence="4 5">Leaf</tissue>
    </source>
</reference>
<sequence length="352" mass="38589">MWSLEMLEGSLGMSFPSTNSWPICTDKVNKIRTRCRTRANHSEGIKLLSVLAPTDAGGNPSEARNFSGSSSAPRRHTLPNPLLGRGDAVGIIGGSSVLSTLVFLEKLVLWSSKGGEKSVPFVVCSDPALNKHLSLCSPFHSSRGRNVRTELNEEAAVENLRRKRAFLEDAGAGCVVMPCHLCHVWHEEVSKGCDLPFLHVAECLARELKRANLKPLEAGSDVRIGLLGTNAVLMSGFYQEQLQRQRSEVENVQGFEVVLPDKATMDHIYIPAVEALHRKDIEGAQNLLRVAIQVLLIRAANTVVLASDELQGLLPRDDPLWKKSIDPMDALARSAVEWAKSKGKKRHNQGEA</sequence>
<keyword evidence="3" id="KW-1185">Reference proteome</keyword>
<gene>
    <name evidence="4 5" type="primary">LOC115754959</name>
</gene>
<dbReference type="InterPro" id="IPR001920">
    <property type="entry name" value="Asp/Glu_race"/>
</dbReference>
<proteinExistence type="predicted"/>
<name>A0ABM3HC72_9MYRT</name>
<dbReference type="PANTHER" id="PTHR21198">
    <property type="entry name" value="GLUTAMATE RACEMASE"/>
    <property type="match status" value="1"/>
</dbReference>
<protein>
    <submittedName>
        <fullName evidence="4 5">Uncharacterized protein LOC115754959 isoform X1</fullName>
    </submittedName>
</protein>
<dbReference type="Proteomes" id="UP000827889">
    <property type="component" value="Chromosome 4"/>
</dbReference>
<dbReference type="Gene3D" id="3.40.50.1860">
    <property type="match status" value="2"/>
</dbReference>
<accession>A0ABM3HC72</accession>
<evidence type="ECO:0000313" key="3">
    <source>
        <dbReference type="Proteomes" id="UP000827889"/>
    </source>
</evidence>
<evidence type="ECO:0000256" key="2">
    <source>
        <dbReference type="SAM" id="MobiDB-lite"/>
    </source>
</evidence>
<organism evidence="3 5">
    <name type="scientific">Rhodamnia argentea</name>
    <dbReference type="NCBI Taxonomy" id="178133"/>
    <lineage>
        <taxon>Eukaryota</taxon>
        <taxon>Viridiplantae</taxon>
        <taxon>Streptophyta</taxon>
        <taxon>Embryophyta</taxon>
        <taxon>Tracheophyta</taxon>
        <taxon>Spermatophyta</taxon>
        <taxon>Magnoliopsida</taxon>
        <taxon>eudicotyledons</taxon>
        <taxon>Gunneridae</taxon>
        <taxon>Pentapetalae</taxon>
        <taxon>rosids</taxon>
        <taxon>malvids</taxon>
        <taxon>Myrtales</taxon>
        <taxon>Myrtaceae</taxon>
        <taxon>Myrtoideae</taxon>
        <taxon>Myrteae</taxon>
        <taxon>Australasian group</taxon>
        <taxon>Rhodamnia</taxon>
    </lineage>
</organism>
<dbReference type="PANTHER" id="PTHR21198:SF9">
    <property type="entry name" value="ASPARTATE RACEMASE"/>
    <property type="match status" value="1"/>
</dbReference>
<dbReference type="RefSeq" id="XP_048134212.1">
    <property type="nucleotide sequence ID" value="XM_048278255.1"/>
</dbReference>
<evidence type="ECO:0000313" key="5">
    <source>
        <dbReference type="RefSeq" id="XP_048134213.1"/>
    </source>
</evidence>
<keyword evidence="1" id="KW-0413">Isomerase</keyword>
<dbReference type="SUPFAM" id="SSF53681">
    <property type="entry name" value="Aspartate/glutamate racemase"/>
    <property type="match status" value="2"/>
</dbReference>
<dbReference type="InterPro" id="IPR015942">
    <property type="entry name" value="Asp/Glu/hydantoin_racemase"/>
</dbReference>
<evidence type="ECO:0000256" key="1">
    <source>
        <dbReference type="ARBA" id="ARBA00023235"/>
    </source>
</evidence>
<feature type="region of interest" description="Disordered" evidence="2">
    <location>
        <begin position="55"/>
        <end position="80"/>
    </location>
</feature>
<dbReference type="GeneID" id="115754959"/>